<dbReference type="InParanoid" id="A0A078AGH2"/>
<evidence type="ECO:0000313" key="2">
    <source>
        <dbReference type="Proteomes" id="UP000039865"/>
    </source>
</evidence>
<dbReference type="PIRSF" id="PIRSF033563">
    <property type="entry name" value="UCP033563"/>
    <property type="match status" value="1"/>
</dbReference>
<reference evidence="1 2" key="1">
    <citation type="submission" date="2014-06" db="EMBL/GenBank/DDBJ databases">
        <authorList>
            <person name="Swart Estienne"/>
        </authorList>
    </citation>
    <scope>NUCLEOTIDE SEQUENCE [LARGE SCALE GENOMIC DNA]</scope>
    <source>
        <strain evidence="1 2">130c</strain>
    </source>
</reference>
<dbReference type="PANTHER" id="PTHR36454">
    <property type="entry name" value="LMO2823 PROTEIN"/>
    <property type="match status" value="1"/>
</dbReference>
<dbReference type="AlphaFoldDB" id="A0A078AGH2"/>
<dbReference type="InterPro" id="IPR008323">
    <property type="entry name" value="UCP033563"/>
</dbReference>
<dbReference type="OrthoDB" id="5004at2759"/>
<name>A0A078AGH2_STYLE</name>
<dbReference type="Proteomes" id="UP000039865">
    <property type="component" value="Unassembled WGS sequence"/>
</dbReference>
<proteinExistence type="predicted"/>
<evidence type="ECO:0008006" key="3">
    <source>
        <dbReference type="Google" id="ProtNLM"/>
    </source>
</evidence>
<evidence type="ECO:0000313" key="1">
    <source>
        <dbReference type="EMBL" id="CDW79948.1"/>
    </source>
</evidence>
<protein>
    <recommendedName>
        <fullName evidence="3">DUF1015 domain-containing protein</fullName>
    </recommendedName>
</protein>
<dbReference type="Pfam" id="PF06245">
    <property type="entry name" value="DUF1015"/>
    <property type="match status" value="1"/>
</dbReference>
<organism evidence="1 2">
    <name type="scientific">Stylonychia lemnae</name>
    <name type="common">Ciliate</name>
    <dbReference type="NCBI Taxonomy" id="5949"/>
    <lineage>
        <taxon>Eukaryota</taxon>
        <taxon>Sar</taxon>
        <taxon>Alveolata</taxon>
        <taxon>Ciliophora</taxon>
        <taxon>Intramacronucleata</taxon>
        <taxon>Spirotrichea</taxon>
        <taxon>Stichotrichia</taxon>
        <taxon>Sporadotrichida</taxon>
        <taxon>Oxytrichidae</taxon>
        <taxon>Stylonychinae</taxon>
        <taxon>Stylonychia</taxon>
    </lineage>
</organism>
<keyword evidence="2" id="KW-1185">Reference proteome</keyword>
<dbReference type="EMBL" id="CCKQ01008490">
    <property type="protein sequence ID" value="CDW79948.1"/>
    <property type="molecule type" value="Genomic_DNA"/>
</dbReference>
<sequence length="421" mass="49002">MVKVKPFQAYLANRQLAQKILAPEYDVISSKEATVLAKGNPYSFLHVNKPEIDTPEGTDNYSDLVYQTGKSNLQHFIKQNWLERDQSSRYYIYSQKMNGRTQYGLVAASSIEDYENDKIKKHEKTLPKKEEDRTKLIDIQNANIGPVFLTYKKGDSIKEKVNSIVKQNEPYQRVVSEDDIEHQLWKIDSLENRFFEEEFKQIDQTYVADGHHRSAASYNVGKYRRDYALSRNSKITGDEDFNYFMSILYPADQLQIMDYNRVLRSLNNLTNKEFIQKLSQFYQVSEHSNQSIEAVKPNRKHQFSLYLKDDKWYNCELKPEYTQQDPVKNLDVQLLNDLVLDNILGIKDVRTDKRIDFVGGIRGLKELEKRCADDCVAAFAMNPVIIDDLLLVADSGLIMPPKSTWFEPKPRAGFIVRVFDQ</sequence>
<accession>A0A078AGH2</accession>
<dbReference type="PANTHER" id="PTHR36454:SF1">
    <property type="entry name" value="DUF1015 DOMAIN-CONTAINING PROTEIN"/>
    <property type="match status" value="1"/>
</dbReference>
<dbReference type="OMA" id="IRGHQEL"/>
<gene>
    <name evidence="1" type="primary">Contig18633.g899</name>
    <name evidence="1" type="ORF">STYLEM_8940</name>
</gene>